<evidence type="ECO:0000256" key="1">
    <source>
        <dbReference type="ARBA" id="ARBA00009861"/>
    </source>
</evidence>
<accession>A0ABC8TRG0</accession>
<comment type="caution">
    <text evidence="2">The sequence shown here is derived from an EMBL/GenBank/DDBJ whole genome shotgun (WGS) entry which is preliminary data.</text>
</comment>
<protein>
    <submittedName>
        <fullName evidence="2">Uncharacterized protein</fullName>
    </submittedName>
</protein>
<dbReference type="Proteomes" id="UP001642360">
    <property type="component" value="Unassembled WGS sequence"/>
</dbReference>
<dbReference type="EMBL" id="CAUOFW020005902">
    <property type="protein sequence ID" value="CAK9172069.1"/>
    <property type="molecule type" value="Genomic_DNA"/>
</dbReference>
<dbReference type="Pfam" id="PF02458">
    <property type="entry name" value="Transferase"/>
    <property type="match status" value="1"/>
</dbReference>
<organism evidence="2 3">
    <name type="scientific">Ilex paraguariensis</name>
    <name type="common">yerba mate</name>
    <dbReference type="NCBI Taxonomy" id="185542"/>
    <lineage>
        <taxon>Eukaryota</taxon>
        <taxon>Viridiplantae</taxon>
        <taxon>Streptophyta</taxon>
        <taxon>Embryophyta</taxon>
        <taxon>Tracheophyta</taxon>
        <taxon>Spermatophyta</taxon>
        <taxon>Magnoliopsida</taxon>
        <taxon>eudicotyledons</taxon>
        <taxon>Gunneridae</taxon>
        <taxon>Pentapetalae</taxon>
        <taxon>asterids</taxon>
        <taxon>campanulids</taxon>
        <taxon>Aquifoliales</taxon>
        <taxon>Aquifoliaceae</taxon>
        <taxon>Ilex</taxon>
    </lineage>
</organism>
<dbReference type="PANTHER" id="PTHR31642:SF260">
    <property type="entry name" value="SHIKIMATE O-HYDROXYCINNAMOYLTRANSFERASE-LIKE"/>
    <property type="match status" value="1"/>
</dbReference>
<sequence>MDYTRYAILAAHIWRCACKAEDLLEQQMTKLFTATDGRSWLCPPLPTGYLGNVIFTATPIALSGDLQSEPLSTSTKRIHNAMTKMDNEYLRSALDYLEVQPDRADLVRG</sequence>
<dbReference type="AlphaFoldDB" id="A0ABC8TRG0"/>
<dbReference type="PANTHER" id="PTHR31642">
    <property type="entry name" value="TRICHOTHECENE 3-O-ACETYLTRANSFERASE"/>
    <property type="match status" value="1"/>
</dbReference>
<gene>
    <name evidence="2" type="ORF">ILEXP_LOCUS41697</name>
</gene>
<evidence type="ECO:0000313" key="2">
    <source>
        <dbReference type="EMBL" id="CAK9172069.1"/>
    </source>
</evidence>
<dbReference type="InterPro" id="IPR050317">
    <property type="entry name" value="Plant_Fungal_Acyltransferase"/>
</dbReference>
<keyword evidence="3" id="KW-1185">Reference proteome</keyword>
<name>A0ABC8TRG0_9AQUA</name>
<evidence type="ECO:0000313" key="3">
    <source>
        <dbReference type="Proteomes" id="UP001642360"/>
    </source>
</evidence>
<proteinExistence type="inferred from homology"/>
<dbReference type="InterPro" id="IPR023213">
    <property type="entry name" value="CAT-like_dom_sf"/>
</dbReference>
<dbReference type="Gene3D" id="3.30.559.10">
    <property type="entry name" value="Chloramphenicol acetyltransferase-like domain"/>
    <property type="match status" value="1"/>
</dbReference>
<comment type="similarity">
    <text evidence="1">Belongs to the plant acyltransferase family.</text>
</comment>
<reference evidence="2 3" key="1">
    <citation type="submission" date="2024-02" db="EMBL/GenBank/DDBJ databases">
        <authorList>
            <person name="Vignale AGUSTIN F."/>
            <person name="Sosa J E."/>
            <person name="Modenutti C."/>
        </authorList>
    </citation>
    <scope>NUCLEOTIDE SEQUENCE [LARGE SCALE GENOMIC DNA]</scope>
</reference>